<dbReference type="SMART" id="SM00155">
    <property type="entry name" value="PLDc"/>
    <property type="match status" value="2"/>
</dbReference>
<dbReference type="RefSeq" id="WP_075727678.1">
    <property type="nucleotide sequence ID" value="NZ_CP009245.1"/>
</dbReference>
<proteinExistence type="predicted"/>
<dbReference type="PANTHER" id="PTHR21248:SF22">
    <property type="entry name" value="PHOSPHOLIPASE D"/>
    <property type="match status" value="1"/>
</dbReference>
<comment type="subcellular location">
    <subcellularLocation>
        <location evidence="1">Cell membrane</location>
        <topology evidence="1">Multi-pass membrane protein</topology>
    </subcellularLocation>
</comment>
<dbReference type="GO" id="GO:0032049">
    <property type="term" value="P:cardiolipin biosynthetic process"/>
    <property type="evidence" value="ECO:0007669"/>
    <property type="project" value="UniProtKB-UniRule"/>
</dbReference>
<dbReference type="AlphaFoldDB" id="A0A1L7CI47"/>
<dbReference type="OrthoDB" id="9762009at2"/>
<dbReference type="Proteomes" id="UP000185478">
    <property type="component" value="Chromosome"/>
</dbReference>
<keyword evidence="11" id="KW-1208">Phospholipid metabolism</keyword>
<evidence type="ECO:0000256" key="13">
    <source>
        <dbReference type="SAM" id="Phobius"/>
    </source>
</evidence>
<evidence type="ECO:0000313" key="15">
    <source>
        <dbReference type="EMBL" id="APT85524.1"/>
    </source>
</evidence>
<evidence type="ECO:0000259" key="14">
    <source>
        <dbReference type="PROSITE" id="PS50035"/>
    </source>
</evidence>
<dbReference type="InterPro" id="IPR001736">
    <property type="entry name" value="PLipase_D/transphosphatidylase"/>
</dbReference>
<dbReference type="GO" id="GO:0008808">
    <property type="term" value="F:cardiolipin synthase activity"/>
    <property type="evidence" value="ECO:0007669"/>
    <property type="project" value="UniProtKB-UniRule"/>
</dbReference>
<organism evidence="15 16">
    <name type="scientific">Corynebacterium aquilae DSM 44791</name>
    <dbReference type="NCBI Taxonomy" id="1431546"/>
    <lineage>
        <taxon>Bacteria</taxon>
        <taxon>Bacillati</taxon>
        <taxon>Actinomycetota</taxon>
        <taxon>Actinomycetes</taxon>
        <taxon>Mycobacteriales</taxon>
        <taxon>Corynebacteriaceae</taxon>
        <taxon>Corynebacterium</taxon>
    </lineage>
</organism>
<dbReference type="Pfam" id="PF13091">
    <property type="entry name" value="PLDc_2"/>
    <property type="match status" value="2"/>
</dbReference>
<evidence type="ECO:0000256" key="8">
    <source>
        <dbReference type="ARBA" id="ARBA00023098"/>
    </source>
</evidence>
<keyword evidence="9 13" id="KW-0472">Membrane</keyword>
<keyword evidence="16" id="KW-1185">Reference proteome</keyword>
<keyword evidence="2" id="KW-1003">Cell membrane</keyword>
<dbReference type="InterPro" id="IPR025202">
    <property type="entry name" value="PLD-like_dom"/>
</dbReference>
<keyword evidence="8" id="KW-0443">Lipid metabolism</keyword>
<evidence type="ECO:0000256" key="6">
    <source>
        <dbReference type="ARBA" id="ARBA00022737"/>
    </source>
</evidence>
<feature type="transmembrane region" description="Helical" evidence="13">
    <location>
        <begin position="14"/>
        <end position="33"/>
    </location>
</feature>
<dbReference type="Pfam" id="PF13396">
    <property type="entry name" value="PLDc_N"/>
    <property type="match status" value="1"/>
</dbReference>
<reference evidence="15 16" key="1">
    <citation type="submission" date="2014-08" db="EMBL/GenBank/DDBJ databases">
        <title>Complete genome sequence of Corynebacterium aquilae S-613T(T) (=DSM 44791(T)), isolated from the choana of a healthy golden eagle.</title>
        <authorList>
            <person name="Ruckert C."/>
            <person name="Albersmeier A."/>
            <person name="Winkler A."/>
            <person name="Kalinowski J."/>
        </authorList>
    </citation>
    <scope>NUCLEOTIDE SEQUENCE [LARGE SCALE GENOMIC DNA]</scope>
    <source>
        <strain evidence="15 16">S-613</strain>
    </source>
</reference>
<dbReference type="NCBIfam" id="TIGR04265">
    <property type="entry name" value="bac_cardiolipin"/>
    <property type="match status" value="1"/>
</dbReference>
<keyword evidence="3" id="KW-0444">Lipid biosynthesis</keyword>
<evidence type="ECO:0000256" key="2">
    <source>
        <dbReference type="ARBA" id="ARBA00022475"/>
    </source>
</evidence>
<keyword evidence="4" id="KW-0808">Transferase</keyword>
<dbReference type="PROSITE" id="PS50035">
    <property type="entry name" value="PLD"/>
    <property type="match status" value="2"/>
</dbReference>
<gene>
    <name evidence="15" type="ORF">CAQU_11240</name>
</gene>
<evidence type="ECO:0000256" key="1">
    <source>
        <dbReference type="ARBA" id="ARBA00004651"/>
    </source>
</evidence>
<dbReference type="GO" id="GO:0005886">
    <property type="term" value="C:plasma membrane"/>
    <property type="evidence" value="ECO:0007669"/>
    <property type="project" value="UniProtKB-SubCell"/>
</dbReference>
<evidence type="ECO:0000313" key="16">
    <source>
        <dbReference type="Proteomes" id="UP000185478"/>
    </source>
</evidence>
<dbReference type="InterPro" id="IPR022924">
    <property type="entry name" value="Cardiolipin_synthase"/>
</dbReference>
<accession>A0A1L7CI47</accession>
<dbReference type="EC" id="2.7.8.-" evidence="12"/>
<sequence>MSDFLSNVWSNTDIRVVGLIIDYTIKAIAIGFVPEGRRPSSSMAWLLAIMLIPVLGLPLYLLMGSAYINRRRHRIQEEAAELISGAQANQPDCPDNAELSPELRSIIRMNRKLTGFPAFTGTALGFHHDYVQSFRAMAEAIDKARDYVHIEIYIVAWDHTTDVVFQAMARAVDRGVKVRLLIDQVGSWKYPGYVRLGKRLDAIGVDWHLMLPLAPWRWRFRRPDLRNHRKMVIVDGEVGFIGSQNLIDSTYLSKKNMQEGRHWIDVMVELTGPVVTSMNTVFAVDWYQESDEIITEFRDLENPQLPAKGEENPDHINVFQLVPSGPGYDTEPNLRMFNQAVHHAKKHLVICSPYFIPDESLLEAVTSACYRDVRVDLLVNEVADQFMVGHAQSSYYAALLEAGVHIHLYPAPFILHTKFVVADPEGEDPIGIVGSSNLDMRSFGLNYETSLFTARGNVTDSLWELGQGYMASSRELTLDQWEKRPLRRRYIDNVMRLTSALQ</sequence>
<dbReference type="STRING" id="1431546.CAQU_11240"/>
<evidence type="ECO:0000256" key="9">
    <source>
        <dbReference type="ARBA" id="ARBA00023136"/>
    </source>
</evidence>
<evidence type="ECO:0000256" key="4">
    <source>
        <dbReference type="ARBA" id="ARBA00022679"/>
    </source>
</evidence>
<dbReference type="KEGG" id="caqu:CAQU_11240"/>
<dbReference type="Gene3D" id="3.30.870.10">
    <property type="entry name" value="Endonuclease Chain A"/>
    <property type="match status" value="2"/>
</dbReference>
<evidence type="ECO:0000256" key="7">
    <source>
        <dbReference type="ARBA" id="ARBA00022989"/>
    </source>
</evidence>
<feature type="domain" description="PLD phosphodiesterase" evidence="14">
    <location>
        <begin position="411"/>
        <end position="442"/>
    </location>
</feature>
<name>A0A1L7CI47_9CORY</name>
<feature type="transmembrane region" description="Helical" evidence="13">
    <location>
        <begin position="45"/>
        <end position="68"/>
    </location>
</feature>
<evidence type="ECO:0000256" key="10">
    <source>
        <dbReference type="ARBA" id="ARBA00023209"/>
    </source>
</evidence>
<keyword evidence="10" id="KW-0594">Phospholipid biosynthesis</keyword>
<dbReference type="SUPFAM" id="SSF56024">
    <property type="entry name" value="Phospholipase D/nuclease"/>
    <property type="match status" value="2"/>
</dbReference>
<keyword evidence="6" id="KW-0677">Repeat</keyword>
<evidence type="ECO:0000256" key="11">
    <source>
        <dbReference type="ARBA" id="ARBA00023264"/>
    </source>
</evidence>
<dbReference type="PANTHER" id="PTHR21248">
    <property type="entry name" value="CARDIOLIPIN SYNTHASE"/>
    <property type="match status" value="1"/>
</dbReference>
<keyword evidence="5 13" id="KW-0812">Transmembrane</keyword>
<evidence type="ECO:0000256" key="3">
    <source>
        <dbReference type="ARBA" id="ARBA00022516"/>
    </source>
</evidence>
<feature type="domain" description="PLD phosphodiesterase" evidence="14">
    <location>
        <begin position="223"/>
        <end position="250"/>
    </location>
</feature>
<keyword evidence="7 13" id="KW-1133">Transmembrane helix</keyword>
<evidence type="ECO:0000256" key="5">
    <source>
        <dbReference type="ARBA" id="ARBA00022692"/>
    </source>
</evidence>
<evidence type="ECO:0000256" key="12">
    <source>
        <dbReference type="NCBIfam" id="TIGR04265"/>
    </source>
</evidence>
<dbReference type="InterPro" id="IPR027379">
    <property type="entry name" value="CLS_N"/>
</dbReference>
<protein>
    <recommendedName>
        <fullName evidence="12">Cardiolipin synthase</fullName>
        <ecNumber evidence="12">2.7.8.-</ecNumber>
    </recommendedName>
</protein>
<dbReference type="EMBL" id="CP009245">
    <property type="protein sequence ID" value="APT85524.1"/>
    <property type="molecule type" value="Genomic_DNA"/>
</dbReference>